<dbReference type="GO" id="GO:0008270">
    <property type="term" value="F:zinc ion binding"/>
    <property type="evidence" value="ECO:0007669"/>
    <property type="project" value="UniProtKB-KW"/>
</dbReference>
<dbReference type="EMBL" id="OZ075123">
    <property type="protein sequence ID" value="CAL4919839.1"/>
    <property type="molecule type" value="Genomic_DNA"/>
</dbReference>
<evidence type="ECO:0000313" key="7">
    <source>
        <dbReference type="EMBL" id="CAL4919839.1"/>
    </source>
</evidence>
<protein>
    <recommendedName>
        <fullName evidence="6">GRF-type domain-containing protein</fullName>
    </recommendedName>
</protein>
<feature type="domain" description="GRF-type" evidence="6">
    <location>
        <begin position="162"/>
        <end position="205"/>
    </location>
</feature>
<dbReference type="PANTHER" id="PTHR33248">
    <property type="entry name" value="ZINC ION-BINDING PROTEIN"/>
    <property type="match status" value="1"/>
</dbReference>
<dbReference type="Proteomes" id="UP001497457">
    <property type="component" value="Chromosome 13rd"/>
</dbReference>
<sequence length="272" mass="30747">MRLRGGGGLARSGSAITSTEPAGMSIPDKSVVYHAEGMFYKVFDGVLVNRSCPFQAKEMVDPAAMQSLQHMRRWIMQAFQISDVTHGIILRHIVLVKITDSARPYRMLVDIVGDDAWTAFLSVRSRNAGSFVLYVQWHAKAPVPVAGGMATPEVAADKWPSCKHGKPCTIETDRGYDNPGRRFYRCRLFTDPVRDCGFMQWLDDKFPEKATNHINRLQSRVCCLEQQVENLQEELDELRRRNMTGSHCAPPSDSQESETRPCQIRRLAMDNN</sequence>
<dbReference type="PROSITE" id="PS51999">
    <property type="entry name" value="ZF_GRF"/>
    <property type="match status" value="1"/>
</dbReference>
<keyword evidence="5" id="KW-0175">Coiled coil</keyword>
<evidence type="ECO:0000313" key="8">
    <source>
        <dbReference type="Proteomes" id="UP001497457"/>
    </source>
</evidence>
<keyword evidence="8" id="KW-1185">Reference proteome</keyword>
<name>A0ABC8X3Z8_9POAL</name>
<evidence type="ECO:0000256" key="5">
    <source>
        <dbReference type="SAM" id="Coils"/>
    </source>
</evidence>
<feature type="coiled-coil region" evidence="5">
    <location>
        <begin position="214"/>
        <end position="241"/>
    </location>
</feature>
<accession>A0ABC8X3Z8</accession>
<organism evidence="7 8">
    <name type="scientific">Urochloa decumbens</name>
    <dbReference type="NCBI Taxonomy" id="240449"/>
    <lineage>
        <taxon>Eukaryota</taxon>
        <taxon>Viridiplantae</taxon>
        <taxon>Streptophyta</taxon>
        <taxon>Embryophyta</taxon>
        <taxon>Tracheophyta</taxon>
        <taxon>Spermatophyta</taxon>
        <taxon>Magnoliopsida</taxon>
        <taxon>Liliopsida</taxon>
        <taxon>Poales</taxon>
        <taxon>Poaceae</taxon>
        <taxon>PACMAD clade</taxon>
        <taxon>Panicoideae</taxon>
        <taxon>Panicodae</taxon>
        <taxon>Paniceae</taxon>
        <taxon>Melinidinae</taxon>
        <taxon>Urochloa</taxon>
    </lineage>
</organism>
<reference evidence="7" key="1">
    <citation type="submission" date="2024-10" db="EMBL/GenBank/DDBJ databases">
        <authorList>
            <person name="Ryan C."/>
        </authorList>
    </citation>
    <scope>NUCLEOTIDE SEQUENCE [LARGE SCALE GENOMIC DNA]</scope>
</reference>
<dbReference type="InterPro" id="IPR010666">
    <property type="entry name" value="Znf_GRF"/>
</dbReference>
<evidence type="ECO:0000256" key="1">
    <source>
        <dbReference type="ARBA" id="ARBA00022723"/>
    </source>
</evidence>
<evidence type="ECO:0000256" key="4">
    <source>
        <dbReference type="PROSITE-ProRule" id="PRU01343"/>
    </source>
</evidence>
<dbReference type="AlphaFoldDB" id="A0ABC8X3Z8"/>
<keyword evidence="1" id="KW-0479">Metal-binding</keyword>
<evidence type="ECO:0000259" key="6">
    <source>
        <dbReference type="PROSITE" id="PS51999"/>
    </source>
</evidence>
<keyword evidence="2 4" id="KW-0863">Zinc-finger</keyword>
<dbReference type="Pfam" id="PF06839">
    <property type="entry name" value="Zn_ribbon_GRF"/>
    <property type="match status" value="1"/>
</dbReference>
<keyword evidence="3" id="KW-0862">Zinc</keyword>
<gene>
    <name evidence="7" type="ORF">URODEC1_LOCUS20054</name>
</gene>
<proteinExistence type="predicted"/>
<evidence type="ECO:0000256" key="2">
    <source>
        <dbReference type="ARBA" id="ARBA00022771"/>
    </source>
</evidence>
<evidence type="ECO:0000256" key="3">
    <source>
        <dbReference type="ARBA" id="ARBA00022833"/>
    </source>
</evidence>